<dbReference type="OrthoDB" id="7438987at2"/>
<dbReference type="AlphaFoldDB" id="A0A4T3F528"/>
<protein>
    <submittedName>
        <fullName evidence="6">ATP-binding protein</fullName>
    </submittedName>
</protein>
<dbReference type="InterPro" id="IPR041569">
    <property type="entry name" value="AAA_lid_3"/>
</dbReference>
<dbReference type="GO" id="GO:0005524">
    <property type="term" value="F:ATP binding"/>
    <property type="evidence" value="ECO:0007669"/>
    <property type="project" value="UniProtKB-KW"/>
</dbReference>
<dbReference type="PANTHER" id="PTHR23077">
    <property type="entry name" value="AAA-FAMILY ATPASE"/>
    <property type="match status" value="1"/>
</dbReference>
<dbReference type="FunFam" id="3.40.50.300:FF:001025">
    <property type="entry name" value="ATPase family, AAA domain-containing 2B"/>
    <property type="match status" value="1"/>
</dbReference>
<name>A0A4T3F528_9SPHN</name>
<evidence type="ECO:0000313" key="6">
    <source>
        <dbReference type="EMBL" id="TIX49843.1"/>
    </source>
</evidence>
<dbReference type="InterPro" id="IPR003593">
    <property type="entry name" value="AAA+_ATPase"/>
</dbReference>
<evidence type="ECO:0000259" key="5">
    <source>
        <dbReference type="SMART" id="SM00382"/>
    </source>
</evidence>
<dbReference type="SMART" id="SM00382">
    <property type="entry name" value="AAA"/>
    <property type="match status" value="1"/>
</dbReference>
<dbReference type="PROSITE" id="PS00674">
    <property type="entry name" value="AAA"/>
    <property type="match status" value="1"/>
</dbReference>
<gene>
    <name evidence="6" type="ORF">E5222_11445</name>
</gene>
<dbReference type="PANTHER" id="PTHR23077:SF171">
    <property type="entry name" value="NUCLEAR VALOSIN-CONTAINING PROTEIN-LIKE"/>
    <property type="match status" value="1"/>
</dbReference>
<evidence type="ECO:0000256" key="3">
    <source>
        <dbReference type="ARBA" id="ARBA00023054"/>
    </source>
</evidence>
<organism evidence="6 7">
    <name type="scientific">Alteraurantiacibacter aquimixticola</name>
    <dbReference type="NCBI Taxonomy" id="2489173"/>
    <lineage>
        <taxon>Bacteria</taxon>
        <taxon>Pseudomonadati</taxon>
        <taxon>Pseudomonadota</taxon>
        <taxon>Alphaproteobacteria</taxon>
        <taxon>Sphingomonadales</taxon>
        <taxon>Erythrobacteraceae</taxon>
        <taxon>Alteraurantiacibacter</taxon>
    </lineage>
</organism>
<feature type="domain" description="AAA+ ATPase" evidence="5">
    <location>
        <begin position="204"/>
        <end position="341"/>
    </location>
</feature>
<keyword evidence="1 4" id="KW-0547">Nucleotide-binding</keyword>
<dbReference type="SUPFAM" id="SSF52540">
    <property type="entry name" value="P-loop containing nucleoside triphosphate hydrolases"/>
    <property type="match status" value="1"/>
</dbReference>
<evidence type="ECO:0000256" key="2">
    <source>
        <dbReference type="ARBA" id="ARBA00022840"/>
    </source>
</evidence>
<keyword evidence="3" id="KW-0175">Coiled coil</keyword>
<dbReference type="Gene3D" id="3.40.50.300">
    <property type="entry name" value="P-loop containing nucleotide triphosphate hydrolases"/>
    <property type="match status" value="1"/>
</dbReference>
<reference evidence="6 7" key="1">
    <citation type="submission" date="2019-04" db="EMBL/GenBank/DDBJ databases">
        <title>Altererythrobacter aquimixticola sp. nov., isolated from sediment of junction between the ocean and a freshwater spring.</title>
        <authorList>
            <person name="Yoon J.-H."/>
        </authorList>
    </citation>
    <scope>NUCLEOTIDE SEQUENCE [LARGE SCALE GENOMIC DNA]</scope>
    <source>
        <strain evidence="6 7">SSKS-13</strain>
    </source>
</reference>
<evidence type="ECO:0000313" key="7">
    <source>
        <dbReference type="Proteomes" id="UP000309389"/>
    </source>
</evidence>
<accession>A0A4T3F528</accession>
<dbReference type="Gene3D" id="1.10.8.60">
    <property type="match status" value="1"/>
</dbReference>
<dbReference type="InterPro" id="IPR050168">
    <property type="entry name" value="AAA_ATPase_domain"/>
</dbReference>
<evidence type="ECO:0000256" key="1">
    <source>
        <dbReference type="ARBA" id="ARBA00022741"/>
    </source>
</evidence>
<dbReference type="EMBL" id="SSHH01000003">
    <property type="protein sequence ID" value="TIX49843.1"/>
    <property type="molecule type" value="Genomic_DNA"/>
</dbReference>
<evidence type="ECO:0000256" key="4">
    <source>
        <dbReference type="RuleBase" id="RU003651"/>
    </source>
</evidence>
<proteinExistence type="inferred from homology"/>
<comment type="caution">
    <text evidence="6">The sequence shown here is derived from an EMBL/GenBank/DDBJ whole genome shotgun (WGS) entry which is preliminary data.</text>
</comment>
<dbReference type="Proteomes" id="UP000309389">
    <property type="component" value="Unassembled WGS sequence"/>
</dbReference>
<dbReference type="InterPro" id="IPR003959">
    <property type="entry name" value="ATPase_AAA_core"/>
</dbReference>
<comment type="similarity">
    <text evidence="4">Belongs to the AAA ATPase family.</text>
</comment>
<dbReference type="Pfam" id="PF00004">
    <property type="entry name" value="AAA"/>
    <property type="match status" value="1"/>
</dbReference>
<dbReference type="InterPro" id="IPR003960">
    <property type="entry name" value="ATPase_AAA_CS"/>
</dbReference>
<sequence length="451" mass="48566">MSNPALDAILTAHAASGDARMLVPALDVCAGEEDISRVLDLAEETSQDSLSDAESVRLARAALEAGRPQLALRFSAGLPEAMPSEVGALLYMGVLDEAESRYREVVAENPALEQPELLERLMVARNDAGEESNVVQLATTRSHAPARGPTSNAELDNARLSFTDAASVTFKDVGGHKIVKKQIDRRIIAPFRKPALFSRFRRKSGGGVMLYGPPGCGKTLLARATAGECEARFINVPVTDVLDKFIGEPERKLAAIFEDARRETPTVLFFDEIEALASKRGTSSSNHEMAIVSTFLSEMDGFAQNNEGVLILAATNMPWGVDPAFRRSGRFDRMLFVPPPDKVARAEILRLQLDGRPGAGTLDLNAIAAKTSGFSGADIQNLVDTAADFAIEESIDAGGEVPISKAHFAEALEEVKATTFEWLTTARNFAKYGNSGGQYDEIAEFVAKHGK</sequence>
<dbReference type="Pfam" id="PF17862">
    <property type="entry name" value="AAA_lid_3"/>
    <property type="match status" value="1"/>
</dbReference>
<dbReference type="InterPro" id="IPR027417">
    <property type="entry name" value="P-loop_NTPase"/>
</dbReference>
<dbReference type="GO" id="GO:0016887">
    <property type="term" value="F:ATP hydrolysis activity"/>
    <property type="evidence" value="ECO:0007669"/>
    <property type="project" value="InterPro"/>
</dbReference>
<keyword evidence="7" id="KW-1185">Reference proteome</keyword>
<keyword evidence="2 4" id="KW-0067">ATP-binding</keyword>